<keyword evidence="6" id="KW-0560">Oxidoreductase</keyword>
<dbReference type="PANTHER" id="PTHR12265">
    <property type="entry name" value="TRANSMEMBRANE PROTEIN 53"/>
    <property type="match status" value="1"/>
</dbReference>
<dbReference type="EMBL" id="QUTG01005006">
    <property type="protein sequence ID" value="RHY86591.1"/>
    <property type="molecule type" value="Genomic_DNA"/>
</dbReference>
<comment type="caution">
    <text evidence="11">The sequence shown here is derived from an EMBL/GenBank/DDBJ whole genome shotgun (WGS) entry which is preliminary data.</text>
</comment>
<sequence length="557" mass="61717">MAASNVNAMAGSMQEEFATMIFKYSASPKDNDLGKLAHEFAALRNMNLKPLKLLNHAIQQSQPTSEFVEHLTHAGWSSAARSVLTCRQPTLAEKPTLPANVHRYGCVKDDIMFEVLDSVLTDAECRALINRMSPALKSVSGALSRLHPLGEQRASKTEYCLSVMENKRFADVIWQRLMDSEAFASIYKYTQREGCGMPLGLAPRLRLLRYEGSDRFDAHYDRIVPDEATGSESLITVLIYLNDGGGVDFSGGETLYINPENMAESVGVVPQRGRVVLFEHCLYHSGSPLQHIDDSANQRKYVMRTDILVPLVLVCGWMHAPSRGVAKYANLFQRLGYRTEVVESHAGHLFMPPAWIHAKSPTVAALESAASIANNDDTELVIIPHLISGGGCISWYCVERHLRQRGARFFVPAMIFDSSPNSGKGFDVFEGSFDKILDDFTSTTTSPVKRWIARTVLKAGWAAVMLRWSGRFGPDPLQRNFAKLIIADAAIPKLFLYSSNDVIITAPEVEEAIAAAAAGGTPLDQVNFHTSLHVSHYLDYPEVYEQSIVNFLTKYVP</sequence>
<protein>
    <recommendedName>
        <fullName evidence="10">Prolyl 4-hydroxylase alpha subunit domain-containing protein</fullName>
    </recommendedName>
</protein>
<comment type="subcellular location">
    <subcellularLocation>
        <location evidence="9">Nucleus outer membrane</location>
        <topology evidence="9">Single-pass membrane protein</topology>
    </subcellularLocation>
</comment>
<evidence type="ECO:0000256" key="6">
    <source>
        <dbReference type="ARBA" id="ARBA00023002"/>
    </source>
</evidence>
<dbReference type="VEuPathDB" id="FungiDB:H257_02160"/>
<evidence type="ECO:0000256" key="2">
    <source>
        <dbReference type="ARBA" id="ARBA00007387"/>
    </source>
</evidence>
<keyword evidence="3" id="KW-0812">Transmembrane</keyword>
<accession>A0A3R7BAP2</accession>
<dbReference type="InterPro" id="IPR008547">
    <property type="entry name" value="DUF829_TMEM53"/>
</dbReference>
<dbReference type="PANTHER" id="PTHR12265:SF30">
    <property type="entry name" value="TRANSMEMBRANE PROTEIN 53"/>
    <property type="match status" value="1"/>
</dbReference>
<evidence type="ECO:0000256" key="1">
    <source>
        <dbReference type="ARBA" id="ARBA00001961"/>
    </source>
</evidence>
<evidence type="ECO:0000256" key="4">
    <source>
        <dbReference type="ARBA" id="ARBA00022964"/>
    </source>
</evidence>
<gene>
    <name evidence="11" type="ORF">DYB35_009055</name>
</gene>
<dbReference type="GO" id="GO:0031418">
    <property type="term" value="F:L-ascorbic acid binding"/>
    <property type="evidence" value="ECO:0007669"/>
    <property type="project" value="InterPro"/>
</dbReference>
<evidence type="ECO:0000313" key="11">
    <source>
        <dbReference type="EMBL" id="RHY86591.1"/>
    </source>
</evidence>
<dbReference type="InterPro" id="IPR044862">
    <property type="entry name" value="Pro_4_hyd_alph_FE2OG_OXY"/>
</dbReference>
<feature type="domain" description="Prolyl 4-hydroxylase alpha subunit" evidence="10">
    <location>
        <begin position="111"/>
        <end position="308"/>
    </location>
</feature>
<evidence type="ECO:0000256" key="3">
    <source>
        <dbReference type="ARBA" id="ARBA00022692"/>
    </source>
</evidence>
<dbReference type="AlphaFoldDB" id="A0A3R7BAP2"/>
<evidence type="ECO:0000259" key="10">
    <source>
        <dbReference type="SMART" id="SM00702"/>
    </source>
</evidence>
<dbReference type="GO" id="GO:0051213">
    <property type="term" value="F:dioxygenase activity"/>
    <property type="evidence" value="ECO:0007669"/>
    <property type="project" value="UniProtKB-KW"/>
</dbReference>
<dbReference type="GO" id="GO:0005640">
    <property type="term" value="C:nuclear outer membrane"/>
    <property type="evidence" value="ECO:0007669"/>
    <property type="project" value="UniProtKB-SubCell"/>
</dbReference>
<keyword evidence="5" id="KW-1133">Transmembrane helix</keyword>
<name>A0A3R7BAP2_APHAT</name>
<keyword evidence="7" id="KW-0472">Membrane</keyword>
<evidence type="ECO:0000256" key="9">
    <source>
        <dbReference type="ARBA" id="ARBA00034303"/>
    </source>
</evidence>
<dbReference type="SUPFAM" id="SSF53474">
    <property type="entry name" value="alpha/beta-Hydrolases"/>
    <property type="match status" value="1"/>
</dbReference>
<dbReference type="VEuPathDB" id="FungiDB:H257_02161"/>
<dbReference type="Gene3D" id="2.60.120.620">
    <property type="entry name" value="q2cbj1_9rhob like domain"/>
    <property type="match status" value="1"/>
</dbReference>
<dbReference type="Pfam" id="PF13640">
    <property type="entry name" value="2OG-FeII_Oxy_3"/>
    <property type="match status" value="1"/>
</dbReference>
<reference evidence="11 12" key="1">
    <citation type="submission" date="2018-08" db="EMBL/GenBank/DDBJ databases">
        <title>Aphanomyces genome sequencing and annotation.</title>
        <authorList>
            <person name="Minardi D."/>
            <person name="Oidtmann B."/>
            <person name="Van Der Giezen M."/>
            <person name="Studholme D.J."/>
        </authorList>
    </citation>
    <scope>NUCLEOTIDE SEQUENCE [LARGE SCALE GENOMIC DNA]</scope>
    <source>
        <strain evidence="11 12">Sv</strain>
    </source>
</reference>
<dbReference type="GO" id="GO:0016705">
    <property type="term" value="F:oxidoreductase activity, acting on paired donors, with incorporation or reduction of molecular oxygen"/>
    <property type="evidence" value="ECO:0007669"/>
    <property type="project" value="InterPro"/>
</dbReference>
<proteinExistence type="inferred from homology"/>
<dbReference type="SMART" id="SM00702">
    <property type="entry name" value="P4Hc"/>
    <property type="match status" value="1"/>
</dbReference>
<comment type="cofactor">
    <cofactor evidence="1">
        <name>L-ascorbate</name>
        <dbReference type="ChEBI" id="CHEBI:38290"/>
    </cofactor>
</comment>
<evidence type="ECO:0000256" key="8">
    <source>
        <dbReference type="ARBA" id="ARBA00023242"/>
    </source>
</evidence>
<dbReference type="InterPro" id="IPR006620">
    <property type="entry name" value="Pro_4_hyd_alph"/>
</dbReference>
<evidence type="ECO:0000256" key="7">
    <source>
        <dbReference type="ARBA" id="ARBA00023136"/>
    </source>
</evidence>
<keyword evidence="8" id="KW-0539">Nucleus</keyword>
<dbReference type="Pfam" id="PF05705">
    <property type="entry name" value="DUF829"/>
    <property type="match status" value="1"/>
</dbReference>
<dbReference type="InterPro" id="IPR029058">
    <property type="entry name" value="AB_hydrolase_fold"/>
</dbReference>
<evidence type="ECO:0000256" key="5">
    <source>
        <dbReference type="ARBA" id="ARBA00022989"/>
    </source>
</evidence>
<dbReference type="VEuPathDB" id="FungiDB:H257_04485"/>
<evidence type="ECO:0000313" key="12">
    <source>
        <dbReference type="Proteomes" id="UP000285712"/>
    </source>
</evidence>
<organism evidence="11 12">
    <name type="scientific">Aphanomyces astaci</name>
    <name type="common">Crayfish plague agent</name>
    <dbReference type="NCBI Taxonomy" id="112090"/>
    <lineage>
        <taxon>Eukaryota</taxon>
        <taxon>Sar</taxon>
        <taxon>Stramenopiles</taxon>
        <taxon>Oomycota</taxon>
        <taxon>Saprolegniomycetes</taxon>
        <taxon>Saprolegniales</taxon>
        <taxon>Verrucalvaceae</taxon>
        <taxon>Aphanomyces</taxon>
    </lineage>
</organism>
<dbReference type="GO" id="GO:0005506">
    <property type="term" value="F:iron ion binding"/>
    <property type="evidence" value="ECO:0007669"/>
    <property type="project" value="InterPro"/>
</dbReference>
<keyword evidence="4" id="KW-0223">Dioxygenase</keyword>
<comment type="similarity">
    <text evidence="2">Belongs to the TMEM53 family.</text>
</comment>
<dbReference type="Proteomes" id="UP000285712">
    <property type="component" value="Unassembled WGS sequence"/>
</dbReference>